<reference evidence="3" key="1">
    <citation type="submission" date="2016-11" db="UniProtKB">
        <authorList>
            <consortium name="WormBaseParasite"/>
        </authorList>
    </citation>
    <scope>IDENTIFICATION</scope>
</reference>
<dbReference type="WBParaSite" id="maker-uti_cns_0005159-snap-gene-0.3-mRNA-1">
    <property type="protein sequence ID" value="maker-uti_cns_0005159-snap-gene-0.3-mRNA-1"/>
    <property type="gene ID" value="maker-uti_cns_0005159-snap-gene-0.3"/>
</dbReference>
<dbReference type="CDD" id="cd23659">
    <property type="entry name" value="USP_At3g01520-like"/>
    <property type="match status" value="2"/>
</dbReference>
<dbReference type="PANTHER" id="PTHR46989:SF3">
    <property type="entry name" value="USPA DOMAIN-CONTAINING PROTEIN"/>
    <property type="match status" value="1"/>
</dbReference>
<feature type="domain" description="UspA" evidence="1">
    <location>
        <begin position="11"/>
        <end position="158"/>
    </location>
</feature>
<accession>A0A1I8HA76</accession>
<evidence type="ECO:0000259" key="1">
    <source>
        <dbReference type="Pfam" id="PF00582"/>
    </source>
</evidence>
<dbReference type="InterPro" id="IPR006015">
    <property type="entry name" value="Universal_stress_UspA"/>
</dbReference>
<dbReference type="Gene3D" id="3.40.50.620">
    <property type="entry name" value="HUPs"/>
    <property type="match status" value="2"/>
</dbReference>
<dbReference type="InterPro" id="IPR006016">
    <property type="entry name" value="UspA"/>
</dbReference>
<keyword evidence="2" id="KW-1185">Reference proteome</keyword>
<dbReference type="PANTHER" id="PTHR46989">
    <property type="entry name" value="USP DOMAIN-CONTAINING PROTEIN"/>
    <property type="match status" value="1"/>
</dbReference>
<dbReference type="SUPFAM" id="SSF52402">
    <property type="entry name" value="Adenine nucleotide alpha hydrolases-like"/>
    <property type="match status" value="2"/>
</dbReference>
<protein>
    <submittedName>
        <fullName evidence="3">Usp domain-containing protein</fullName>
    </submittedName>
</protein>
<dbReference type="InterPro" id="IPR014729">
    <property type="entry name" value="Rossmann-like_a/b/a_fold"/>
</dbReference>
<dbReference type="Proteomes" id="UP000095280">
    <property type="component" value="Unplaced"/>
</dbReference>
<dbReference type="AlphaFoldDB" id="A0A1I8HA76"/>
<sequence length="391" mass="43042">MSAPAAAPGGNRKILIPLDGSSHAEEAYRFYMENIRHDGDHIVIAHIVEPPSLPSFSLRSGFNVPTEEWRNIIVESSKKASAMEADITYRAAQTKMKMDFIAEPSKKPGEALVDIAWRTNCHMIVMGSRGQGDVRRTFLGSVSDYVMHNSRLAVTVVPAKRRFSTSGPASADAHLTPPLPPPRYHRIFASYDQHFIVNNWQKRSHMACSNENNKASPSDSSATGHRRVLIALDGSPLSEHAFQWYLANVRREGDLVIAAHILEPPSLPSFSLKKGFSVPADDWREIILANGRAAKQMEEDLLLRAANLKLKLDFIAESHKRPGEALVDIAWRSGCHLVIMATRGLSDVRRAFLGSVSEHVMRHSNLPVCIVPKPPTADPHEAAGSAAAKGH</sequence>
<evidence type="ECO:0000313" key="3">
    <source>
        <dbReference type="WBParaSite" id="maker-uti_cns_0005159-snap-gene-0.3-mRNA-1"/>
    </source>
</evidence>
<dbReference type="Pfam" id="PF00582">
    <property type="entry name" value="Usp"/>
    <property type="match status" value="2"/>
</dbReference>
<organism evidence="2 3">
    <name type="scientific">Macrostomum lignano</name>
    <dbReference type="NCBI Taxonomy" id="282301"/>
    <lineage>
        <taxon>Eukaryota</taxon>
        <taxon>Metazoa</taxon>
        <taxon>Spiralia</taxon>
        <taxon>Lophotrochozoa</taxon>
        <taxon>Platyhelminthes</taxon>
        <taxon>Rhabditophora</taxon>
        <taxon>Macrostomorpha</taxon>
        <taxon>Macrostomida</taxon>
        <taxon>Macrostomidae</taxon>
        <taxon>Macrostomum</taxon>
    </lineage>
</organism>
<name>A0A1I8HA76_9PLAT</name>
<evidence type="ECO:0000313" key="2">
    <source>
        <dbReference type="Proteomes" id="UP000095280"/>
    </source>
</evidence>
<proteinExistence type="predicted"/>
<feature type="domain" description="UspA" evidence="1">
    <location>
        <begin position="226"/>
        <end position="372"/>
    </location>
</feature>
<dbReference type="PRINTS" id="PR01438">
    <property type="entry name" value="UNVRSLSTRESS"/>
</dbReference>